<keyword evidence="9" id="KW-0418">Kinase</keyword>
<feature type="binding site" evidence="6">
    <location>
        <position position="362"/>
    </location>
    <ligand>
        <name>ATP</name>
        <dbReference type="ChEBI" id="CHEBI:30616"/>
    </ligand>
</feature>
<dbReference type="InParanoid" id="A0A2R6QF50"/>
<evidence type="ECO:0000256" key="7">
    <source>
        <dbReference type="SAM" id="Phobius"/>
    </source>
</evidence>
<dbReference type="InterPro" id="IPR013210">
    <property type="entry name" value="LRR_N_plant-typ"/>
</dbReference>
<dbReference type="Proteomes" id="UP000241394">
    <property type="component" value="Chromosome LG16"/>
</dbReference>
<dbReference type="OrthoDB" id="676979at2759"/>
<comment type="subcellular location">
    <subcellularLocation>
        <location evidence="1">Membrane</location>
    </subcellularLocation>
</comment>
<dbReference type="Pfam" id="PF00560">
    <property type="entry name" value="LRR_1"/>
    <property type="match status" value="4"/>
</dbReference>
<keyword evidence="9" id="KW-0675">Receptor</keyword>
<keyword evidence="10" id="KW-1185">Reference proteome</keyword>
<name>A0A2R6QF50_ACTCC</name>
<dbReference type="FunFam" id="3.80.10.10:FF:000400">
    <property type="entry name" value="Nuclear pore complex protein NUP107"/>
    <property type="match status" value="1"/>
</dbReference>
<keyword evidence="7" id="KW-0812">Transmembrane</keyword>
<comment type="caution">
    <text evidence="9">The sequence shown here is derived from an EMBL/GenBank/DDBJ whole genome shotgun (WGS) entry which is preliminary data.</text>
</comment>
<keyword evidence="7" id="KW-1133">Transmembrane helix</keyword>
<keyword evidence="6" id="KW-0067">ATP-binding</keyword>
<dbReference type="GO" id="GO:0005524">
    <property type="term" value="F:ATP binding"/>
    <property type="evidence" value="ECO:0007669"/>
    <property type="project" value="UniProtKB-UniRule"/>
</dbReference>
<dbReference type="InterPro" id="IPR017441">
    <property type="entry name" value="Protein_kinase_ATP_BS"/>
</dbReference>
<dbReference type="PANTHER" id="PTHR48064">
    <property type="entry name" value="OS01G0750400 PROTEIN"/>
    <property type="match status" value="1"/>
</dbReference>
<keyword evidence="4" id="KW-0677">Repeat</keyword>
<dbReference type="EMBL" id="NKQK01000016">
    <property type="protein sequence ID" value="PSS07259.1"/>
    <property type="molecule type" value="Genomic_DNA"/>
</dbReference>
<evidence type="ECO:0000256" key="6">
    <source>
        <dbReference type="PROSITE-ProRule" id="PRU10141"/>
    </source>
</evidence>
<dbReference type="PROSITE" id="PS00107">
    <property type="entry name" value="PROTEIN_KINASE_ATP"/>
    <property type="match status" value="1"/>
</dbReference>
<dbReference type="SUPFAM" id="SSF52058">
    <property type="entry name" value="L domain-like"/>
    <property type="match status" value="1"/>
</dbReference>
<evidence type="ECO:0000313" key="10">
    <source>
        <dbReference type="Proteomes" id="UP000241394"/>
    </source>
</evidence>
<keyword evidence="3" id="KW-0732">Signal</keyword>
<keyword evidence="5 7" id="KW-0472">Membrane</keyword>
<accession>A0A2R6QF50</accession>
<sequence>SDGTTLLSLARHWSDVTLSWNASDSTPCSWVGVKCNKHQLVVALNLSHYQISGQLGPERAQLRHLTLIDFSHNNFTGSIPSEVGNCSLLQHLDLSGNTFSGALPKALGNLLGNCSSLTTLSAVHCGLAYPIPPSLSLLNELTLLYIFENRLSGKIPPDLGKCNSLLDLQLNSMTGSITSSLGNLSSITSINLAMNGLTGLIPPELGHLVHLEALELSHNDLEGEDIPSSIGAVGAVQNLKALNLCGKGLTGHFPSELGNLVMLERTCAPRPQGFSKLEVAMMALGSLLFVFLVVLGLGFVYIWLRRPRQEVEISADEGAFTKLIIKIMEATDNLDGRYIIGRGAHGTVYKASIPDKVHAVKKLAFETTANFGVECPLQDSTWNCTKIGISPL</sequence>
<evidence type="ECO:0000256" key="4">
    <source>
        <dbReference type="ARBA" id="ARBA00022737"/>
    </source>
</evidence>
<evidence type="ECO:0000313" key="9">
    <source>
        <dbReference type="EMBL" id="PSS07259.1"/>
    </source>
</evidence>
<keyword evidence="9" id="KW-0808">Transferase</keyword>
<dbReference type="InterPro" id="IPR011009">
    <property type="entry name" value="Kinase-like_dom_sf"/>
</dbReference>
<reference evidence="9 10" key="1">
    <citation type="submission" date="2017-07" db="EMBL/GenBank/DDBJ databases">
        <title>An improved, manually edited Actinidia chinensis var. chinensis (kiwifruit) genome highlights the challenges associated with draft genomes and gene prediction in plants.</title>
        <authorList>
            <person name="Pilkington S."/>
            <person name="Crowhurst R."/>
            <person name="Hilario E."/>
            <person name="Nardozza S."/>
            <person name="Fraser L."/>
            <person name="Peng Y."/>
            <person name="Gunaseelan K."/>
            <person name="Simpson R."/>
            <person name="Tahir J."/>
            <person name="Deroles S."/>
            <person name="Templeton K."/>
            <person name="Luo Z."/>
            <person name="Davy M."/>
            <person name="Cheng C."/>
            <person name="Mcneilage M."/>
            <person name="Scaglione D."/>
            <person name="Liu Y."/>
            <person name="Zhang Q."/>
            <person name="Datson P."/>
            <person name="De Silva N."/>
            <person name="Gardiner S."/>
            <person name="Bassett H."/>
            <person name="Chagne D."/>
            <person name="Mccallum J."/>
            <person name="Dzierzon H."/>
            <person name="Deng C."/>
            <person name="Wang Y.-Y."/>
            <person name="Barron N."/>
            <person name="Manako K."/>
            <person name="Bowen J."/>
            <person name="Foster T."/>
            <person name="Erridge Z."/>
            <person name="Tiffin H."/>
            <person name="Waite C."/>
            <person name="Davies K."/>
            <person name="Grierson E."/>
            <person name="Laing W."/>
            <person name="Kirk R."/>
            <person name="Chen X."/>
            <person name="Wood M."/>
            <person name="Montefiori M."/>
            <person name="Brummell D."/>
            <person name="Schwinn K."/>
            <person name="Catanach A."/>
            <person name="Fullerton C."/>
            <person name="Li D."/>
            <person name="Meiyalaghan S."/>
            <person name="Nieuwenhuizen N."/>
            <person name="Read N."/>
            <person name="Prakash R."/>
            <person name="Hunter D."/>
            <person name="Zhang H."/>
            <person name="Mckenzie M."/>
            <person name="Knabel M."/>
            <person name="Harris A."/>
            <person name="Allan A."/>
            <person name="Chen A."/>
            <person name="Janssen B."/>
            <person name="Plunkett B."/>
            <person name="Dwamena C."/>
            <person name="Voogd C."/>
            <person name="Leif D."/>
            <person name="Lafferty D."/>
            <person name="Souleyre E."/>
            <person name="Varkonyi-Gasic E."/>
            <person name="Gambi F."/>
            <person name="Hanley J."/>
            <person name="Yao J.-L."/>
            <person name="Cheung J."/>
            <person name="David K."/>
            <person name="Warren B."/>
            <person name="Marsh K."/>
            <person name="Snowden K."/>
            <person name="Lin-Wang K."/>
            <person name="Brian L."/>
            <person name="Martinez-Sanchez M."/>
            <person name="Wang M."/>
            <person name="Ileperuma N."/>
            <person name="Macnee N."/>
            <person name="Campin R."/>
            <person name="Mcatee P."/>
            <person name="Drummond R."/>
            <person name="Espley R."/>
            <person name="Ireland H."/>
            <person name="Wu R."/>
            <person name="Atkinson R."/>
            <person name="Karunairetnam S."/>
            <person name="Bulley S."/>
            <person name="Chunkath S."/>
            <person name="Hanley Z."/>
            <person name="Storey R."/>
            <person name="Thrimawithana A."/>
            <person name="Thomson S."/>
            <person name="David C."/>
            <person name="Testolin R."/>
        </authorList>
    </citation>
    <scope>NUCLEOTIDE SEQUENCE [LARGE SCALE GENOMIC DNA]</scope>
    <source>
        <strain evidence="10">cv. Red5</strain>
        <tissue evidence="9">Young leaf</tissue>
    </source>
</reference>
<keyword evidence="2" id="KW-0433">Leucine-rich repeat</keyword>
<feature type="domain" description="Leucine-rich repeat-containing N-terminal plant-type" evidence="8">
    <location>
        <begin position="1"/>
        <end position="36"/>
    </location>
</feature>
<protein>
    <submittedName>
        <fullName evidence="9">Receptor-like protein kinase</fullName>
    </submittedName>
</protein>
<evidence type="ECO:0000256" key="5">
    <source>
        <dbReference type="ARBA" id="ARBA00023136"/>
    </source>
</evidence>
<proteinExistence type="predicted"/>
<gene>
    <name evidence="9" type="ORF">CEY00_Acc17598</name>
</gene>
<reference evidence="10" key="2">
    <citation type="journal article" date="2018" name="BMC Genomics">
        <title>A manually annotated Actinidia chinensis var. chinensis (kiwifruit) genome highlights the challenges associated with draft genomes and gene prediction in plants.</title>
        <authorList>
            <person name="Pilkington S.M."/>
            <person name="Crowhurst R."/>
            <person name="Hilario E."/>
            <person name="Nardozza S."/>
            <person name="Fraser L."/>
            <person name="Peng Y."/>
            <person name="Gunaseelan K."/>
            <person name="Simpson R."/>
            <person name="Tahir J."/>
            <person name="Deroles S.C."/>
            <person name="Templeton K."/>
            <person name="Luo Z."/>
            <person name="Davy M."/>
            <person name="Cheng C."/>
            <person name="McNeilage M."/>
            <person name="Scaglione D."/>
            <person name="Liu Y."/>
            <person name="Zhang Q."/>
            <person name="Datson P."/>
            <person name="De Silva N."/>
            <person name="Gardiner S.E."/>
            <person name="Bassett H."/>
            <person name="Chagne D."/>
            <person name="McCallum J."/>
            <person name="Dzierzon H."/>
            <person name="Deng C."/>
            <person name="Wang Y.Y."/>
            <person name="Barron L."/>
            <person name="Manako K."/>
            <person name="Bowen J."/>
            <person name="Foster T.M."/>
            <person name="Erridge Z.A."/>
            <person name="Tiffin H."/>
            <person name="Waite C.N."/>
            <person name="Davies K.M."/>
            <person name="Grierson E.P."/>
            <person name="Laing W.A."/>
            <person name="Kirk R."/>
            <person name="Chen X."/>
            <person name="Wood M."/>
            <person name="Montefiori M."/>
            <person name="Brummell D.A."/>
            <person name="Schwinn K.E."/>
            <person name="Catanach A."/>
            <person name="Fullerton C."/>
            <person name="Li D."/>
            <person name="Meiyalaghan S."/>
            <person name="Nieuwenhuizen N."/>
            <person name="Read N."/>
            <person name="Prakash R."/>
            <person name="Hunter D."/>
            <person name="Zhang H."/>
            <person name="McKenzie M."/>
            <person name="Knabel M."/>
            <person name="Harris A."/>
            <person name="Allan A.C."/>
            <person name="Gleave A."/>
            <person name="Chen A."/>
            <person name="Janssen B.J."/>
            <person name="Plunkett B."/>
            <person name="Ampomah-Dwamena C."/>
            <person name="Voogd C."/>
            <person name="Leif D."/>
            <person name="Lafferty D."/>
            <person name="Souleyre E.J.F."/>
            <person name="Varkonyi-Gasic E."/>
            <person name="Gambi F."/>
            <person name="Hanley J."/>
            <person name="Yao J.L."/>
            <person name="Cheung J."/>
            <person name="David K.M."/>
            <person name="Warren B."/>
            <person name="Marsh K."/>
            <person name="Snowden K.C."/>
            <person name="Lin-Wang K."/>
            <person name="Brian L."/>
            <person name="Martinez-Sanchez M."/>
            <person name="Wang M."/>
            <person name="Ileperuma N."/>
            <person name="Macnee N."/>
            <person name="Campin R."/>
            <person name="McAtee P."/>
            <person name="Drummond R.S.M."/>
            <person name="Espley R.V."/>
            <person name="Ireland H.S."/>
            <person name="Wu R."/>
            <person name="Atkinson R.G."/>
            <person name="Karunairetnam S."/>
            <person name="Bulley S."/>
            <person name="Chunkath S."/>
            <person name="Hanley Z."/>
            <person name="Storey R."/>
            <person name="Thrimawithana A.H."/>
            <person name="Thomson S."/>
            <person name="David C."/>
            <person name="Testolin R."/>
            <person name="Huang H."/>
            <person name="Hellens R.P."/>
            <person name="Schaffer R.J."/>
        </authorList>
    </citation>
    <scope>NUCLEOTIDE SEQUENCE [LARGE SCALE GENOMIC DNA]</scope>
    <source>
        <strain evidence="10">cv. Red5</strain>
    </source>
</reference>
<dbReference type="SUPFAM" id="SSF56112">
    <property type="entry name" value="Protein kinase-like (PK-like)"/>
    <property type="match status" value="1"/>
</dbReference>
<dbReference type="Pfam" id="PF08263">
    <property type="entry name" value="LRRNT_2"/>
    <property type="match status" value="1"/>
</dbReference>
<evidence type="ECO:0000256" key="2">
    <source>
        <dbReference type="ARBA" id="ARBA00022614"/>
    </source>
</evidence>
<dbReference type="AlphaFoldDB" id="A0A2R6QF50"/>
<dbReference type="InterPro" id="IPR032675">
    <property type="entry name" value="LRR_dom_sf"/>
</dbReference>
<organism evidence="9 10">
    <name type="scientific">Actinidia chinensis var. chinensis</name>
    <name type="common">Chinese soft-hair kiwi</name>
    <dbReference type="NCBI Taxonomy" id="1590841"/>
    <lineage>
        <taxon>Eukaryota</taxon>
        <taxon>Viridiplantae</taxon>
        <taxon>Streptophyta</taxon>
        <taxon>Embryophyta</taxon>
        <taxon>Tracheophyta</taxon>
        <taxon>Spermatophyta</taxon>
        <taxon>Magnoliopsida</taxon>
        <taxon>eudicotyledons</taxon>
        <taxon>Gunneridae</taxon>
        <taxon>Pentapetalae</taxon>
        <taxon>asterids</taxon>
        <taxon>Ericales</taxon>
        <taxon>Actinidiaceae</taxon>
        <taxon>Actinidia</taxon>
    </lineage>
</organism>
<evidence type="ECO:0000256" key="1">
    <source>
        <dbReference type="ARBA" id="ARBA00004370"/>
    </source>
</evidence>
<dbReference type="Gene3D" id="3.80.10.10">
    <property type="entry name" value="Ribonuclease Inhibitor"/>
    <property type="match status" value="3"/>
</dbReference>
<dbReference type="OMA" id="ERTCAPR"/>
<dbReference type="PANTHER" id="PTHR48064:SF6">
    <property type="entry name" value="RECEPTOR-LIKE PROTEIN KINASE 2"/>
    <property type="match status" value="1"/>
</dbReference>
<dbReference type="Gramene" id="PSS07259">
    <property type="protein sequence ID" value="PSS07259"/>
    <property type="gene ID" value="CEY00_Acc17598"/>
</dbReference>
<feature type="transmembrane region" description="Helical" evidence="7">
    <location>
        <begin position="279"/>
        <end position="304"/>
    </location>
</feature>
<keyword evidence="6" id="KW-0547">Nucleotide-binding</keyword>
<evidence type="ECO:0000256" key="3">
    <source>
        <dbReference type="ARBA" id="ARBA00022729"/>
    </source>
</evidence>
<feature type="non-terminal residue" evidence="9">
    <location>
        <position position="1"/>
    </location>
</feature>
<evidence type="ECO:0000259" key="8">
    <source>
        <dbReference type="Pfam" id="PF08263"/>
    </source>
</evidence>
<dbReference type="STRING" id="1590841.A0A2R6QF50"/>
<dbReference type="PRINTS" id="PR00019">
    <property type="entry name" value="LEURICHRPT"/>
</dbReference>
<dbReference type="InterPro" id="IPR001611">
    <property type="entry name" value="Leu-rich_rpt"/>
</dbReference>
<dbReference type="GO" id="GO:0016020">
    <property type="term" value="C:membrane"/>
    <property type="evidence" value="ECO:0007669"/>
    <property type="project" value="UniProtKB-SubCell"/>
</dbReference>
<dbReference type="Gene3D" id="3.30.200.20">
    <property type="entry name" value="Phosphorylase Kinase, domain 1"/>
    <property type="match status" value="1"/>
</dbReference>
<dbReference type="GO" id="GO:0016301">
    <property type="term" value="F:kinase activity"/>
    <property type="evidence" value="ECO:0007669"/>
    <property type="project" value="UniProtKB-KW"/>
</dbReference>
<dbReference type="InterPro" id="IPR053038">
    <property type="entry name" value="RLP_Defense"/>
</dbReference>